<dbReference type="Pfam" id="PF01740">
    <property type="entry name" value="STAS"/>
    <property type="match status" value="1"/>
</dbReference>
<dbReference type="Proteomes" id="UP000199251">
    <property type="component" value="Unassembled WGS sequence"/>
</dbReference>
<feature type="domain" description="STAS" evidence="1">
    <location>
        <begin position="9"/>
        <end position="119"/>
    </location>
</feature>
<evidence type="ECO:0000313" key="2">
    <source>
        <dbReference type="EMBL" id="CQD08710.1"/>
    </source>
</evidence>
<dbReference type="Gene3D" id="3.30.750.24">
    <property type="entry name" value="STAS domain"/>
    <property type="match status" value="1"/>
</dbReference>
<dbReference type="SUPFAM" id="SSF52091">
    <property type="entry name" value="SpoIIaa-like"/>
    <property type="match status" value="1"/>
</dbReference>
<dbReference type="CDD" id="cd16936">
    <property type="entry name" value="HATPase_RsbW-like"/>
    <property type="match status" value="1"/>
</dbReference>
<dbReference type="CDD" id="cd07043">
    <property type="entry name" value="STAS_anti-anti-sigma_factors"/>
    <property type="match status" value="1"/>
</dbReference>
<dbReference type="Gene3D" id="3.30.565.10">
    <property type="entry name" value="Histidine kinase-like ATPase, C-terminal domain"/>
    <property type="match status" value="1"/>
</dbReference>
<proteinExistence type="predicted"/>
<evidence type="ECO:0000259" key="1">
    <source>
        <dbReference type="PROSITE" id="PS50801"/>
    </source>
</evidence>
<protein>
    <submittedName>
        <fullName evidence="2">Stas domain-containing protein</fullName>
    </submittedName>
</protein>
<dbReference type="EMBL" id="CTEE01000001">
    <property type="protein sequence ID" value="CQD08710.1"/>
    <property type="molecule type" value="Genomic_DNA"/>
</dbReference>
<dbReference type="PROSITE" id="PS50801">
    <property type="entry name" value="STAS"/>
    <property type="match status" value="1"/>
</dbReference>
<evidence type="ECO:0000313" key="3">
    <source>
        <dbReference type="Proteomes" id="UP000199251"/>
    </source>
</evidence>
<dbReference type="InterPro" id="IPR050267">
    <property type="entry name" value="Anti-sigma-factor_SerPK"/>
</dbReference>
<sequence length="252" mass="27039">MMTQASPSVGVDVERQQDAAVLTVTGLLNSATYRTLRNAVIHAALDQPRAVLVDVNGLSVPSASAWSVFTSARWHVMTWPDVPILLVCQQTAYRRSIAANGIARYVPMYWDRESALGAATERASDDRRRVRTRLPARTVSLALSRALIGQWLADSAQSRLIAVAGTIATILVGNVLKHTGSAPVLIVETQDDTVVVAVEDDSHVPACRLENESGGETLSGLSIVSALCRAWGSTPQSSGKTVWALIGRENQL</sequence>
<gene>
    <name evidence="2" type="ORF">BN1232_01570</name>
</gene>
<dbReference type="PANTHER" id="PTHR35526:SF3">
    <property type="entry name" value="ANTI-SIGMA-F FACTOR RSBW"/>
    <property type="match status" value="1"/>
</dbReference>
<organism evidence="2 3">
    <name type="scientific">Mycobacterium lentiflavum</name>
    <dbReference type="NCBI Taxonomy" id="141349"/>
    <lineage>
        <taxon>Bacteria</taxon>
        <taxon>Bacillati</taxon>
        <taxon>Actinomycetota</taxon>
        <taxon>Actinomycetes</taxon>
        <taxon>Mycobacteriales</taxon>
        <taxon>Mycobacteriaceae</taxon>
        <taxon>Mycobacterium</taxon>
        <taxon>Mycobacterium simiae complex</taxon>
    </lineage>
</organism>
<dbReference type="InterPro" id="IPR036513">
    <property type="entry name" value="STAS_dom_sf"/>
</dbReference>
<dbReference type="InterPro" id="IPR036890">
    <property type="entry name" value="HATPase_C_sf"/>
</dbReference>
<name>A0A0E4GWW7_MYCLN</name>
<reference evidence="2 3" key="1">
    <citation type="submission" date="2015-03" db="EMBL/GenBank/DDBJ databases">
        <authorList>
            <person name="Urmite Genomes"/>
        </authorList>
    </citation>
    <scope>NUCLEOTIDE SEQUENCE [LARGE SCALE GENOMIC DNA]</scope>
    <source>
        <strain evidence="2 3">CSUR P1491</strain>
    </source>
</reference>
<dbReference type="InterPro" id="IPR002645">
    <property type="entry name" value="STAS_dom"/>
</dbReference>
<dbReference type="AlphaFoldDB" id="A0A0E4GWW7"/>
<dbReference type="STRING" id="141349.BN1232_01570"/>
<dbReference type="PANTHER" id="PTHR35526">
    <property type="entry name" value="ANTI-SIGMA-F FACTOR RSBW-RELATED"/>
    <property type="match status" value="1"/>
</dbReference>
<accession>A0A0E4GWW7</accession>